<proteinExistence type="predicted"/>
<evidence type="ECO:0000313" key="3">
    <source>
        <dbReference type="Proteomes" id="UP001230207"/>
    </source>
</evidence>
<dbReference type="RefSeq" id="WP_307229935.1">
    <property type="nucleotide sequence ID" value="NZ_JAUSVF010000001.1"/>
</dbReference>
<reference evidence="2 3" key="1">
    <citation type="submission" date="2023-07" db="EMBL/GenBank/DDBJ databases">
        <title>Genomic Encyclopedia of Type Strains, Phase IV (KMG-IV): sequencing the most valuable type-strain genomes for metagenomic binning, comparative biology and taxonomic classification.</title>
        <authorList>
            <person name="Goeker M."/>
        </authorList>
    </citation>
    <scope>NUCLEOTIDE SEQUENCE [LARGE SCALE GENOMIC DNA]</scope>
    <source>
        <strain evidence="2 3">DSM 1112</strain>
    </source>
</reference>
<dbReference type="EMBL" id="JAUSVF010000001">
    <property type="protein sequence ID" value="MDQ0320300.1"/>
    <property type="molecule type" value="Genomic_DNA"/>
</dbReference>
<organism evidence="2 3">
    <name type="scientific">Pararhizobium capsulatum DSM 1112</name>
    <dbReference type="NCBI Taxonomy" id="1121113"/>
    <lineage>
        <taxon>Bacteria</taxon>
        <taxon>Pseudomonadati</taxon>
        <taxon>Pseudomonadota</taxon>
        <taxon>Alphaproteobacteria</taxon>
        <taxon>Hyphomicrobiales</taxon>
        <taxon>Rhizobiaceae</taxon>
        <taxon>Rhizobium/Agrobacterium group</taxon>
        <taxon>Pararhizobium</taxon>
    </lineage>
</organism>
<sequence>MRQVADHSRISRFRSVDAPSSQRVSEGNTEKPSTKEAAADQTAAAQRIIDSKSFDNSVLCTNESVLLTLDSNRQRFERALRAAGGYLCNEADVARLRDFLFPGGHLNTAAVGKSAVWIARQVGIRVVPGTKVLIAPVDRAGIEEPLTREKLCPVLALMSVGTFERAKGVAQMILRMSGAGHSAAYHGEDAQQALDYAAALCVYRVVVNAPCSQGAAGFATHLAPSFMIGTGYAGRSSVGENIGPQHLVHWTRLAWNSDAAVPFGDFSHVRAPFEGPDGSSRPTTPSPTAAAPTVPSPTIAPSPTTAPSQGFESGADRELLRHLILQELRQLTGGQP</sequence>
<evidence type="ECO:0000313" key="2">
    <source>
        <dbReference type="EMBL" id="MDQ0320300.1"/>
    </source>
</evidence>
<feature type="compositionally biased region" description="Polar residues" evidence="1">
    <location>
        <begin position="18"/>
        <end position="27"/>
    </location>
</feature>
<evidence type="ECO:0000256" key="1">
    <source>
        <dbReference type="SAM" id="MobiDB-lite"/>
    </source>
</evidence>
<dbReference type="Gene3D" id="3.40.309.10">
    <property type="entry name" value="Aldehyde Dehydrogenase, Chain A, domain 2"/>
    <property type="match status" value="1"/>
</dbReference>
<feature type="compositionally biased region" description="Basic and acidic residues" evidence="1">
    <location>
        <begin position="28"/>
        <end position="38"/>
    </location>
</feature>
<dbReference type="InterPro" id="IPR016161">
    <property type="entry name" value="Ald_DH/histidinol_DH"/>
</dbReference>
<dbReference type="SUPFAM" id="SSF53720">
    <property type="entry name" value="ALDH-like"/>
    <property type="match status" value="1"/>
</dbReference>
<gene>
    <name evidence="2" type="ORF">QO002_002438</name>
</gene>
<feature type="region of interest" description="Disordered" evidence="1">
    <location>
        <begin position="272"/>
        <end position="317"/>
    </location>
</feature>
<protein>
    <submittedName>
        <fullName evidence="2">Uncharacterized protein</fullName>
    </submittedName>
</protein>
<accession>A0ABU0BS30</accession>
<feature type="compositionally biased region" description="Low complexity" evidence="1">
    <location>
        <begin position="279"/>
        <end position="293"/>
    </location>
</feature>
<feature type="region of interest" description="Disordered" evidence="1">
    <location>
        <begin position="1"/>
        <end position="42"/>
    </location>
</feature>
<comment type="caution">
    <text evidence="2">The sequence shown here is derived from an EMBL/GenBank/DDBJ whole genome shotgun (WGS) entry which is preliminary data.</text>
</comment>
<dbReference type="InterPro" id="IPR016163">
    <property type="entry name" value="Ald_DH_C"/>
</dbReference>
<name>A0ABU0BS30_9HYPH</name>
<dbReference type="Proteomes" id="UP001230207">
    <property type="component" value="Unassembled WGS sequence"/>
</dbReference>
<keyword evidence="3" id="KW-1185">Reference proteome</keyword>